<comment type="caution">
    <text evidence="3">The sequence shown here is derived from an EMBL/GenBank/DDBJ whole genome shotgun (WGS) entry which is preliminary data.</text>
</comment>
<dbReference type="SMART" id="SM00320">
    <property type="entry name" value="WD40"/>
    <property type="match status" value="2"/>
</dbReference>
<keyword evidence="4" id="KW-1185">Reference proteome</keyword>
<dbReference type="PANTHER" id="PTHR43991:SF38">
    <property type="entry name" value="OS02G0721600 PROTEIN"/>
    <property type="match status" value="1"/>
</dbReference>
<evidence type="ECO:0000313" key="4">
    <source>
        <dbReference type="Proteomes" id="UP001141552"/>
    </source>
</evidence>
<protein>
    <recommendedName>
        <fullName evidence="5">DUF2415 domain-containing protein</fullName>
    </recommendedName>
</protein>
<evidence type="ECO:0008006" key="5">
    <source>
        <dbReference type="Google" id="ProtNLM"/>
    </source>
</evidence>
<keyword evidence="1" id="KW-0853">WD repeat</keyword>
<evidence type="ECO:0000256" key="2">
    <source>
        <dbReference type="SAM" id="SignalP"/>
    </source>
</evidence>
<dbReference type="PANTHER" id="PTHR43991">
    <property type="entry name" value="WD REPEAT PROTEIN (AFU_ORTHOLOGUE AFUA_8G05640)-RELATED"/>
    <property type="match status" value="1"/>
</dbReference>
<keyword evidence="2" id="KW-0732">Signal</keyword>
<gene>
    <name evidence="3" type="ORF">Tsubulata_001958</name>
</gene>
<dbReference type="PROSITE" id="PS50294">
    <property type="entry name" value="WD_REPEATS_REGION"/>
    <property type="match status" value="1"/>
</dbReference>
<evidence type="ECO:0000256" key="1">
    <source>
        <dbReference type="PROSITE-ProRule" id="PRU00221"/>
    </source>
</evidence>
<dbReference type="AlphaFoldDB" id="A0A9Q0J375"/>
<dbReference type="OrthoDB" id="20669at2759"/>
<name>A0A9Q0J375_9ROSI</name>
<reference evidence="3" key="2">
    <citation type="journal article" date="2023" name="Plants (Basel)">
        <title>Annotation of the Turnera subulata (Passifloraceae) Draft Genome Reveals the S-Locus Evolved after the Divergence of Turneroideae from Passifloroideae in a Stepwise Manner.</title>
        <authorList>
            <person name="Henning P.M."/>
            <person name="Roalson E.H."/>
            <person name="Mir W."/>
            <person name="McCubbin A.G."/>
            <person name="Shore J.S."/>
        </authorList>
    </citation>
    <scope>NUCLEOTIDE SEQUENCE</scope>
    <source>
        <strain evidence="3">F60SS</strain>
    </source>
</reference>
<proteinExistence type="predicted"/>
<organism evidence="3 4">
    <name type="scientific">Turnera subulata</name>
    <dbReference type="NCBI Taxonomy" id="218843"/>
    <lineage>
        <taxon>Eukaryota</taxon>
        <taxon>Viridiplantae</taxon>
        <taxon>Streptophyta</taxon>
        <taxon>Embryophyta</taxon>
        <taxon>Tracheophyta</taxon>
        <taxon>Spermatophyta</taxon>
        <taxon>Magnoliopsida</taxon>
        <taxon>eudicotyledons</taxon>
        <taxon>Gunneridae</taxon>
        <taxon>Pentapetalae</taxon>
        <taxon>rosids</taxon>
        <taxon>fabids</taxon>
        <taxon>Malpighiales</taxon>
        <taxon>Passifloraceae</taxon>
        <taxon>Turnera</taxon>
    </lineage>
</organism>
<dbReference type="SUPFAM" id="SSF50960">
    <property type="entry name" value="TolB, C-terminal domain"/>
    <property type="match status" value="1"/>
</dbReference>
<reference evidence="3" key="1">
    <citation type="submission" date="2022-02" db="EMBL/GenBank/DDBJ databases">
        <authorList>
            <person name="Henning P.M."/>
            <person name="McCubbin A.G."/>
            <person name="Shore J.S."/>
        </authorList>
    </citation>
    <scope>NUCLEOTIDE SEQUENCE</scope>
    <source>
        <strain evidence="3">F60SS</strain>
        <tissue evidence="3">Leaves</tissue>
    </source>
</reference>
<dbReference type="EMBL" id="JAKUCV010006581">
    <property type="protein sequence ID" value="KAJ4826768.1"/>
    <property type="molecule type" value="Genomic_DNA"/>
</dbReference>
<dbReference type="InterPro" id="IPR001680">
    <property type="entry name" value="WD40_rpt"/>
</dbReference>
<feature type="chain" id="PRO_5040294542" description="DUF2415 domain-containing protein" evidence="2">
    <location>
        <begin position="27"/>
        <end position="477"/>
    </location>
</feature>
<dbReference type="Proteomes" id="UP001141552">
    <property type="component" value="Unassembled WGS sequence"/>
</dbReference>
<accession>A0A9Q0J375</accession>
<dbReference type="InterPro" id="IPR015943">
    <property type="entry name" value="WD40/YVTN_repeat-like_dom_sf"/>
</dbReference>
<feature type="signal peptide" evidence="2">
    <location>
        <begin position="1"/>
        <end position="26"/>
    </location>
</feature>
<dbReference type="FunFam" id="2.130.10.10:FF:000637">
    <property type="entry name" value="WD-40 repeat family protein"/>
    <property type="match status" value="1"/>
</dbReference>
<dbReference type="Gene3D" id="2.130.10.10">
    <property type="entry name" value="YVTN repeat-like/Quinoprotein amine dehydrogenase"/>
    <property type="match status" value="1"/>
</dbReference>
<dbReference type="Pfam" id="PF00400">
    <property type="entry name" value="WD40"/>
    <property type="match status" value="1"/>
</dbReference>
<feature type="repeat" description="WD" evidence="1">
    <location>
        <begin position="350"/>
        <end position="391"/>
    </location>
</feature>
<evidence type="ECO:0000313" key="3">
    <source>
        <dbReference type="EMBL" id="KAJ4826768.1"/>
    </source>
</evidence>
<sequence>MWRWDTLPDDLLLAELLLYYIGGVRSGDGMDHNLRVKFPPCIAAKVLKTGPGIEPAKYYSDSCAYCWHTMSHYPQLVPAQSTSTVVAAISATDVRNGTDIQGISWDTLAITRETYRNTRLQQYVNYENIPFSGKALKEDRKITRRGGVFYEFSHNYRSVRPSIFHFQLRNLVWATTSYDAYLMTNFSVVSHWSALTCSRSDFLDVSGHVAPTQEHPGNLSEGFKGTSVSTLAVKDKLLVVGGTRGELICKHLDRPGVSFCTKTAEGDLNLTNAVEIYDTPSAAVHFTISGNDCAVRDFDVEKYQLSKHLQFSWPVNHTSMSPDGKLLVVVGDKPDGLLVDSDTGKTVMALNGHLDHSFASAWNPDGVTFATGNQDKTCRIWDVRNLSKSIAVLQGNLGGIYCIRYTADGQYMAMAESADFVHIYDAKNGYEEEQEIDFFGEVGGISFSPDSQALYIGISDHKYGGLLVYGLCQSQNH</sequence>
<dbReference type="PROSITE" id="PS50082">
    <property type="entry name" value="WD_REPEATS_2"/>
    <property type="match status" value="1"/>
</dbReference>